<dbReference type="AlphaFoldDB" id="A0A5N6NIY2"/>
<feature type="compositionally biased region" description="Basic residues" evidence="7">
    <location>
        <begin position="926"/>
        <end position="935"/>
    </location>
</feature>
<reference evidence="12 13" key="1">
    <citation type="submission" date="2019-05" db="EMBL/GenBank/DDBJ databases">
        <title>Mikania micrantha, genome provides insights into the molecular mechanism of rapid growth.</title>
        <authorList>
            <person name="Liu B."/>
        </authorList>
    </citation>
    <scope>NUCLEOTIDE SEQUENCE [LARGE SCALE GENOMIC DNA]</scope>
    <source>
        <strain evidence="12">NLD-2019</strain>
        <tissue evidence="12">Leaf</tissue>
    </source>
</reference>
<evidence type="ECO:0000259" key="9">
    <source>
        <dbReference type="Pfam" id="PF12371"/>
    </source>
</evidence>
<feature type="compositionally biased region" description="Polar residues" evidence="7">
    <location>
        <begin position="974"/>
        <end position="994"/>
    </location>
</feature>
<dbReference type="InterPro" id="IPR022113">
    <property type="entry name" value="TMEM131L_N"/>
</dbReference>
<keyword evidence="3 8" id="KW-0812">Transmembrane</keyword>
<dbReference type="GO" id="GO:0016020">
    <property type="term" value="C:membrane"/>
    <property type="evidence" value="ECO:0007669"/>
    <property type="project" value="UniProtKB-SubCell"/>
</dbReference>
<evidence type="ECO:0000256" key="6">
    <source>
        <dbReference type="ARBA" id="ARBA00023136"/>
    </source>
</evidence>
<dbReference type="InterPro" id="IPR055437">
    <property type="entry name" value="TMEM131L_Ig_5"/>
</dbReference>
<dbReference type="InterPro" id="IPR056001">
    <property type="entry name" value="DUF7579"/>
</dbReference>
<evidence type="ECO:0000256" key="7">
    <source>
        <dbReference type="SAM" id="MobiDB-lite"/>
    </source>
</evidence>
<feature type="domain" description="DUF7579" evidence="10">
    <location>
        <begin position="427"/>
        <end position="535"/>
    </location>
</feature>
<feature type="domain" description="Transmembrane protein 131-like N-terminal" evidence="9">
    <location>
        <begin position="182"/>
        <end position="264"/>
    </location>
</feature>
<evidence type="ECO:0000259" key="10">
    <source>
        <dbReference type="Pfam" id="PF24474"/>
    </source>
</evidence>
<comment type="caution">
    <text evidence="12">The sequence shown here is derived from an EMBL/GenBank/DDBJ whole genome shotgun (WGS) entry which is preliminary data.</text>
</comment>
<feature type="region of interest" description="Disordered" evidence="7">
    <location>
        <begin position="948"/>
        <end position="1029"/>
    </location>
</feature>
<comment type="subcellular location">
    <subcellularLocation>
        <location evidence="1">Membrane</location>
        <topology evidence="1">Single-pass type I membrane protein</topology>
    </subcellularLocation>
</comment>
<gene>
    <name evidence="12" type="ORF">E3N88_20198</name>
</gene>
<keyword evidence="6 8" id="KW-0472">Membrane</keyword>
<evidence type="ECO:0000256" key="8">
    <source>
        <dbReference type="SAM" id="Phobius"/>
    </source>
</evidence>
<evidence type="ECO:0000259" key="11">
    <source>
        <dbReference type="Pfam" id="PF24501"/>
    </source>
</evidence>
<keyword evidence="13" id="KW-1185">Reference proteome</keyword>
<dbReference type="OrthoDB" id="168404at2759"/>
<evidence type="ECO:0000256" key="5">
    <source>
        <dbReference type="ARBA" id="ARBA00022989"/>
    </source>
</evidence>
<protein>
    <submittedName>
        <fullName evidence="12">Uncharacterized protein</fullName>
    </submittedName>
</protein>
<organism evidence="12 13">
    <name type="scientific">Mikania micrantha</name>
    <name type="common">bitter vine</name>
    <dbReference type="NCBI Taxonomy" id="192012"/>
    <lineage>
        <taxon>Eukaryota</taxon>
        <taxon>Viridiplantae</taxon>
        <taxon>Streptophyta</taxon>
        <taxon>Embryophyta</taxon>
        <taxon>Tracheophyta</taxon>
        <taxon>Spermatophyta</taxon>
        <taxon>Magnoliopsida</taxon>
        <taxon>eudicotyledons</taxon>
        <taxon>Gunneridae</taxon>
        <taxon>Pentapetalae</taxon>
        <taxon>asterids</taxon>
        <taxon>campanulids</taxon>
        <taxon>Asterales</taxon>
        <taxon>Asteraceae</taxon>
        <taxon>Asteroideae</taxon>
        <taxon>Heliantheae alliance</taxon>
        <taxon>Eupatorieae</taxon>
        <taxon>Mikania</taxon>
    </lineage>
</organism>
<proteinExistence type="inferred from homology"/>
<dbReference type="InterPro" id="IPR039877">
    <property type="entry name" value="TMEM131-like"/>
</dbReference>
<evidence type="ECO:0000256" key="2">
    <source>
        <dbReference type="ARBA" id="ARBA00006682"/>
    </source>
</evidence>
<keyword evidence="5 8" id="KW-1133">Transmembrane helix</keyword>
<evidence type="ECO:0000313" key="13">
    <source>
        <dbReference type="Proteomes" id="UP000326396"/>
    </source>
</evidence>
<feature type="domain" description="TMEM131L fifth Ig-like" evidence="11">
    <location>
        <begin position="751"/>
        <end position="813"/>
    </location>
</feature>
<evidence type="ECO:0000256" key="3">
    <source>
        <dbReference type="ARBA" id="ARBA00022692"/>
    </source>
</evidence>
<feature type="transmembrane region" description="Helical" evidence="8">
    <location>
        <begin position="846"/>
        <end position="865"/>
    </location>
</feature>
<dbReference type="Proteomes" id="UP000326396">
    <property type="component" value="Linkage Group LG19"/>
</dbReference>
<dbReference type="Pfam" id="PF24501">
    <property type="entry name" value="Ig_TMEM131L_5"/>
    <property type="match status" value="1"/>
</dbReference>
<evidence type="ECO:0000256" key="1">
    <source>
        <dbReference type="ARBA" id="ARBA00004479"/>
    </source>
</evidence>
<dbReference type="EMBL" id="SZYD01000011">
    <property type="protein sequence ID" value="KAD4888125.1"/>
    <property type="molecule type" value="Genomic_DNA"/>
</dbReference>
<evidence type="ECO:0000313" key="12">
    <source>
        <dbReference type="EMBL" id="KAD4888125.1"/>
    </source>
</evidence>
<feature type="region of interest" description="Disordered" evidence="7">
    <location>
        <begin position="913"/>
        <end position="935"/>
    </location>
</feature>
<dbReference type="PANTHER" id="PTHR22050:SF0">
    <property type="entry name" value="TRANSMEMBRANE PROTEIN 131 HOMOLOG"/>
    <property type="match status" value="1"/>
</dbReference>
<dbReference type="PANTHER" id="PTHR22050">
    <property type="entry name" value="RW1 PROTEIN HOMOLOG"/>
    <property type="match status" value="1"/>
</dbReference>
<feature type="compositionally biased region" description="Low complexity" evidence="7">
    <location>
        <begin position="948"/>
        <end position="962"/>
    </location>
</feature>
<feature type="compositionally biased region" description="Basic and acidic residues" evidence="7">
    <location>
        <begin position="1016"/>
        <end position="1029"/>
    </location>
</feature>
<accession>A0A5N6NIY2</accession>
<keyword evidence="4" id="KW-0732">Signal</keyword>
<name>A0A5N6NIY2_9ASTR</name>
<dbReference type="Pfam" id="PF24474">
    <property type="entry name" value="DUF7579"/>
    <property type="match status" value="1"/>
</dbReference>
<sequence length="1092" mass="120061">MVYHRGFCHDVEALHFKVVSLCVVFWLTTFGPCTMTGTQNLTGYDEYGSHKNDLSSGSEDLLVQVQTPGPNLSLDNICRRSDLFCFPSTISGFFSEFHSTQSNVSGISGDKGDNTVRVETMQSTDSDIWSSNRANFQLSNGNIVSCSLKSKVKAHDTDGINDTLFLRIKSNHVNDFSSQNIQISHPLLDWGQKYLHFPSLAYLTVENRHENSLLKVFEPYSTNTQFYPCNYSEIQIRPGETASLCFVFLPKRLGFSSGHVILQTSSGGFLVRAQGFAVQPPSMLHASLGSSPWVISLSNPSKEVLHLKEVSAWMSFSSKTTSYLVNGVCSMINHTGSSDISFNEQLDVKISQLGQPGMAIRPQNTWTVGSNHNEQILEVDFPYDPQSNLFGSVCVQLLNNASRDNMDTIIFEAEFGEKSRSYNLKNRLSISLNILMPCDANGTTSVSLLVENDGPDLLTVLKIRTFGENPESLKIKYVEGLILFPHTMTQVALVTYTPNLHMNLNCKLVVHTNKSNAPELEIPCSEFASLCSRSHGYGVLNYNYADSRSSNVHVHPLSKLKATDMTRSDESVLENWRSQGTENGMSVLDDHEVIFPLVLVGTHGSKWIKVFNPSEKPVAMQLLLNSGEIINDCQESDETSHTSSSYNLVLGSHSTPSRYGFSIPHNALTEAYVHPHGKTVLGPVVFHPSGRCAWKSSVLVRNNLSGVEWLSLRGSGGLVSLILHDGSDPVHYIELKHNHGQPFMKVLFAKNTGDLPVKVNKITVSGTKCELDGFVVGNCKGFALQPGESRKIILSYHAETCAETVLRDLELGMVGGILVVPVKVTLPKLTLAICTRSLFWIKFKKLVFAAFLSILIIFIVCSGTFSCSARDENLPKTHSSYVCSKHDTANTSSLPSPSLSSTLELTSMAVESPKPDNLTVKTGKDKARRRKKKRVSGAGLMGYFDGLSSHSSNSTPSSPLSPAKCCTPKRSPELSPNQSIRARSPFDQGSSNTVLPVKDKGSSPAKTTGPFARALGAERKAGKPKESSRADARFEFNVWDYHLQLSDLGRFEVGSVMPAIAKDDNFSSFFETSPQELFTIPRAETVSFKQND</sequence>
<dbReference type="Pfam" id="PF12371">
    <property type="entry name" value="TMEM131_like_N"/>
    <property type="match status" value="1"/>
</dbReference>
<evidence type="ECO:0000256" key="4">
    <source>
        <dbReference type="ARBA" id="ARBA00022729"/>
    </source>
</evidence>
<comment type="similarity">
    <text evidence="2">Belongs to the TMEM131 family.</text>
</comment>